<accession>A0A0F9EBD0</accession>
<dbReference type="PANTHER" id="PTHR32071">
    <property type="entry name" value="TRANSCRIPTIONAL REGULATORY PROTEIN"/>
    <property type="match status" value="1"/>
</dbReference>
<evidence type="ECO:0000259" key="7">
    <source>
        <dbReference type="PROSITE" id="PS50045"/>
    </source>
</evidence>
<dbReference type="InterPro" id="IPR025943">
    <property type="entry name" value="Sigma_54_int_dom_ATP-bd_2"/>
</dbReference>
<protein>
    <recommendedName>
        <fullName evidence="7">Sigma-54 factor interaction domain-containing protein</fullName>
    </recommendedName>
</protein>
<dbReference type="InterPro" id="IPR027417">
    <property type="entry name" value="P-loop_NTPase"/>
</dbReference>
<organism evidence="8">
    <name type="scientific">marine sediment metagenome</name>
    <dbReference type="NCBI Taxonomy" id="412755"/>
    <lineage>
        <taxon>unclassified sequences</taxon>
        <taxon>metagenomes</taxon>
        <taxon>ecological metagenomes</taxon>
    </lineage>
</organism>
<dbReference type="Gene3D" id="1.10.10.60">
    <property type="entry name" value="Homeodomain-like"/>
    <property type="match status" value="1"/>
</dbReference>
<comment type="caution">
    <text evidence="8">The sequence shown here is derived from an EMBL/GenBank/DDBJ whole genome shotgun (WGS) entry which is preliminary data.</text>
</comment>
<dbReference type="Pfam" id="PF25601">
    <property type="entry name" value="AAA_lid_14"/>
    <property type="match status" value="1"/>
</dbReference>
<dbReference type="InterPro" id="IPR009057">
    <property type="entry name" value="Homeodomain-like_sf"/>
</dbReference>
<sequence length="256" mass="29446">INCAAIPETLLESELFGYKKGAFTDAISDKLGKFELANGGTIFLDEIGELSYSVQSKLLRVLQDRIIQKVGGTTSKQADIRLMAATNKNLYEEVKQNRFREDLFFRLNVFPIFIPPLRERKEDIPLLADSFLKRFNQELKKNIKGFTSEAVNILTGYFWPGNVRELQNVIERSVVLCKDEMISRKDLFLGTENMSFKSMDMDAILTLREAVNNFKRDYIIKVLEKTGWKQTKASVVLKIQRTYLSRLISELNISKI</sequence>
<dbReference type="PROSITE" id="PS00676">
    <property type="entry name" value="SIGMA54_INTERACT_2"/>
    <property type="match status" value="1"/>
</dbReference>
<dbReference type="InterPro" id="IPR025944">
    <property type="entry name" value="Sigma_54_int_dom_CS"/>
</dbReference>
<dbReference type="SUPFAM" id="SSF52540">
    <property type="entry name" value="P-loop containing nucleoside triphosphate hydrolases"/>
    <property type="match status" value="1"/>
</dbReference>
<evidence type="ECO:0000256" key="6">
    <source>
        <dbReference type="ARBA" id="ARBA00023163"/>
    </source>
</evidence>
<dbReference type="InterPro" id="IPR002197">
    <property type="entry name" value="HTH_Fis"/>
</dbReference>
<evidence type="ECO:0000313" key="8">
    <source>
        <dbReference type="EMBL" id="KKL71338.1"/>
    </source>
</evidence>
<evidence type="ECO:0000256" key="1">
    <source>
        <dbReference type="ARBA" id="ARBA00022741"/>
    </source>
</evidence>
<dbReference type="Pfam" id="PF02954">
    <property type="entry name" value="HTH_8"/>
    <property type="match status" value="1"/>
</dbReference>
<feature type="non-terminal residue" evidence="8">
    <location>
        <position position="1"/>
    </location>
</feature>
<keyword evidence="4" id="KW-0238">DNA-binding</keyword>
<dbReference type="GO" id="GO:0005524">
    <property type="term" value="F:ATP binding"/>
    <property type="evidence" value="ECO:0007669"/>
    <property type="project" value="UniProtKB-KW"/>
</dbReference>
<dbReference type="Pfam" id="PF00158">
    <property type="entry name" value="Sigma54_activat"/>
    <property type="match status" value="1"/>
</dbReference>
<dbReference type="FunFam" id="1.10.8.60:FF:000014">
    <property type="entry name" value="DNA-binding transcriptional regulator NtrC"/>
    <property type="match status" value="1"/>
</dbReference>
<dbReference type="PROSITE" id="PS50045">
    <property type="entry name" value="SIGMA54_INTERACT_4"/>
    <property type="match status" value="1"/>
</dbReference>
<dbReference type="PROSITE" id="PS00688">
    <property type="entry name" value="SIGMA54_INTERACT_3"/>
    <property type="match status" value="1"/>
</dbReference>
<dbReference type="EMBL" id="LAZR01025624">
    <property type="protein sequence ID" value="KKL71338.1"/>
    <property type="molecule type" value="Genomic_DNA"/>
</dbReference>
<evidence type="ECO:0000256" key="2">
    <source>
        <dbReference type="ARBA" id="ARBA00022840"/>
    </source>
</evidence>
<dbReference type="InterPro" id="IPR002078">
    <property type="entry name" value="Sigma_54_int"/>
</dbReference>
<keyword evidence="2" id="KW-0067">ATP-binding</keyword>
<evidence type="ECO:0000256" key="5">
    <source>
        <dbReference type="ARBA" id="ARBA00023159"/>
    </source>
</evidence>
<proteinExistence type="predicted"/>
<dbReference type="GO" id="GO:0006355">
    <property type="term" value="P:regulation of DNA-templated transcription"/>
    <property type="evidence" value="ECO:0007669"/>
    <property type="project" value="InterPro"/>
</dbReference>
<evidence type="ECO:0000256" key="3">
    <source>
        <dbReference type="ARBA" id="ARBA00023015"/>
    </source>
</evidence>
<keyword evidence="3" id="KW-0805">Transcription regulation</keyword>
<keyword evidence="6" id="KW-0804">Transcription</keyword>
<keyword evidence="5" id="KW-0010">Activator</keyword>
<dbReference type="Gene3D" id="3.40.50.300">
    <property type="entry name" value="P-loop containing nucleotide triphosphate hydrolases"/>
    <property type="match status" value="1"/>
</dbReference>
<evidence type="ECO:0000256" key="4">
    <source>
        <dbReference type="ARBA" id="ARBA00023125"/>
    </source>
</evidence>
<dbReference type="GO" id="GO:0003677">
    <property type="term" value="F:DNA binding"/>
    <property type="evidence" value="ECO:0007669"/>
    <property type="project" value="UniProtKB-KW"/>
</dbReference>
<dbReference type="Gene3D" id="1.10.8.60">
    <property type="match status" value="1"/>
</dbReference>
<reference evidence="8" key="1">
    <citation type="journal article" date="2015" name="Nature">
        <title>Complex archaea that bridge the gap between prokaryotes and eukaryotes.</title>
        <authorList>
            <person name="Spang A."/>
            <person name="Saw J.H."/>
            <person name="Jorgensen S.L."/>
            <person name="Zaremba-Niedzwiedzka K."/>
            <person name="Martijn J."/>
            <person name="Lind A.E."/>
            <person name="van Eijk R."/>
            <person name="Schleper C."/>
            <person name="Guy L."/>
            <person name="Ettema T.J."/>
        </authorList>
    </citation>
    <scope>NUCLEOTIDE SEQUENCE</scope>
</reference>
<feature type="domain" description="Sigma-54 factor interaction" evidence="7">
    <location>
        <begin position="1"/>
        <end position="175"/>
    </location>
</feature>
<dbReference type="SUPFAM" id="SSF46689">
    <property type="entry name" value="Homeodomain-like"/>
    <property type="match status" value="1"/>
</dbReference>
<gene>
    <name evidence="8" type="ORF">LCGC14_2095930</name>
</gene>
<dbReference type="InterPro" id="IPR058031">
    <property type="entry name" value="AAA_lid_NorR"/>
</dbReference>
<dbReference type="AlphaFoldDB" id="A0A0F9EBD0"/>
<keyword evidence="1" id="KW-0547">Nucleotide-binding</keyword>
<name>A0A0F9EBD0_9ZZZZ</name>
<dbReference type="CDD" id="cd00009">
    <property type="entry name" value="AAA"/>
    <property type="match status" value="1"/>
</dbReference>